<dbReference type="GO" id="GO:0006351">
    <property type="term" value="P:DNA-templated transcription"/>
    <property type="evidence" value="ECO:0007669"/>
    <property type="project" value="InterPro"/>
</dbReference>
<comment type="subcellular location">
    <subcellularLocation>
        <location evidence="1">Nucleus</location>
    </subcellularLocation>
</comment>
<keyword evidence="6" id="KW-0539">Nucleus</keyword>
<organism evidence="9 10">
    <name type="scientific">Absidia repens</name>
    <dbReference type="NCBI Taxonomy" id="90262"/>
    <lineage>
        <taxon>Eukaryota</taxon>
        <taxon>Fungi</taxon>
        <taxon>Fungi incertae sedis</taxon>
        <taxon>Mucoromycota</taxon>
        <taxon>Mucoromycotina</taxon>
        <taxon>Mucoromycetes</taxon>
        <taxon>Mucorales</taxon>
        <taxon>Cunninghamellaceae</taxon>
        <taxon>Absidia</taxon>
    </lineage>
</organism>
<protein>
    <recommendedName>
        <fullName evidence="8">BSD domain-containing protein</fullName>
    </recommendedName>
</protein>
<dbReference type="InterPro" id="IPR035925">
    <property type="entry name" value="BSD_dom_sf"/>
</dbReference>
<dbReference type="InterPro" id="IPR011993">
    <property type="entry name" value="PH-like_dom_sf"/>
</dbReference>
<dbReference type="EMBL" id="MCGE01000034">
    <property type="protein sequence ID" value="ORZ07570.1"/>
    <property type="molecule type" value="Genomic_DNA"/>
</dbReference>
<dbReference type="GO" id="GO:0006289">
    <property type="term" value="P:nucleotide-excision repair"/>
    <property type="evidence" value="ECO:0007669"/>
    <property type="project" value="InterPro"/>
</dbReference>
<evidence type="ECO:0000259" key="8">
    <source>
        <dbReference type="PROSITE" id="PS50858"/>
    </source>
</evidence>
<sequence>MWNANEKLLLRSNVRYKQREGSLFITPQRVAWQQNGVPQLNPSINYDSIASLQQTPKESPKVLFKITTNHPEPKVYTFHFISTKGLIEREGIKAQVTELWAKARGASTSSMGTPAPLTPTTNTGSPGTPSAATTPSAAASPLGPTSVASTPQLQPSTPQQLQQTSGMSSTPNSTTTSAAATPAAGSPAPPGMSASRKQEFKDRRELISNSRELQKLHMELVVSGKIVSEEEFWSSPYVKRYRQKLKLDSISREGRLKGKSSRMVELKPGQQEGSDVKYTLTSQTIHNIFTEYPSVKRAYDANVPDKLSEQHFWKRFLASEFFHRSRTGGRSQLTPYDDIFDRCLQEEDDENAKAPDISKMDRIKRTIDLESSIEDHVEGGNAPDFTMVPGRNAQVLPLIRRFNRHASRVLETPKSKLKPRTPDNEIENEILLTDLNDDSPPDKIVLDIQDTSRYFESQSNTQKTNQVGLKEAEKLVSGFKRHFEGWQPELTKHVMNPKVADRVCLNLTDRVRKRSRYYEKSSVADEKLPAQALLAIQSYHSASNEVLRHFWSSNDPYRADKNTRMVEGLKRQQKKYNEVLISVNSYHGDVDRGKEVW</sequence>
<evidence type="ECO:0000313" key="9">
    <source>
        <dbReference type="EMBL" id="ORZ07570.1"/>
    </source>
</evidence>
<dbReference type="GO" id="GO:0000439">
    <property type="term" value="C:transcription factor TFIIH core complex"/>
    <property type="evidence" value="ECO:0007669"/>
    <property type="project" value="InterPro"/>
</dbReference>
<name>A0A1X2I237_9FUNG</name>
<dbReference type="PROSITE" id="PS50858">
    <property type="entry name" value="BSD"/>
    <property type="match status" value="1"/>
</dbReference>
<evidence type="ECO:0000256" key="5">
    <source>
        <dbReference type="ARBA" id="ARBA00023163"/>
    </source>
</evidence>
<evidence type="ECO:0000256" key="4">
    <source>
        <dbReference type="ARBA" id="ARBA00023015"/>
    </source>
</evidence>
<evidence type="ECO:0000256" key="7">
    <source>
        <dbReference type="SAM" id="MobiDB-lite"/>
    </source>
</evidence>
<dbReference type="InterPro" id="IPR027079">
    <property type="entry name" value="Tfb1/GTF2H1"/>
</dbReference>
<dbReference type="AlphaFoldDB" id="A0A1X2I237"/>
<evidence type="ECO:0000313" key="10">
    <source>
        <dbReference type="Proteomes" id="UP000193560"/>
    </source>
</evidence>
<proteinExistence type="inferred from homology"/>
<dbReference type="SUPFAM" id="SSF50729">
    <property type="entry name" value="PH domain-like"/>
    <property type="match status" value="1"/>
</dbReference>
<dbReference type="InterPro" id="IPR013876">
    <property type="entry name" value="TFIIH_BTF_p62_N"/>
</dbReference>
<feature type="domain" description="BSD" evidence="8">
    <location>
        <begin position="272"/>
        <end position="324"/>
    </location>
</feature>
<comment type="caution">
    <text evidence="9">The sequence shown here is derived from an EMBL/GenBank/DDBJ whole genome shotgun (WGS) entry which is preliminary data.</text>
</comment>
<dbReference type="SMART" id="SM00751">
    <property type="entry name" value="BSD"/>
    <property type="match status" value="1"/>
</dbReference>
<evidence type="ECO:0000256" key="3">
    <source>
        <dbReference type="ARBA" id="ARBA00022737"/>
    </source>
</evidence>
<dbReference type="CDD" id="cd13229">
    <property type="entry name" value="PH_TFIIH"/>
    <property type="match status" value="1"/>
</dbReference>
<dbReference type="STRING" id="90262.A0A1X2I237"/>
<keyword evidence="3" id="KW-0677">Repeat</keyword>
<dbReference type="OrthoDB" id="360521at2759"/>
<feature type="compositionally biased region" description="Low complexity" evidence="7">
    <location>
        <begin position="118"/>
        <end position="195"/>
    </location>
</feature>
<dbReference type="Pfam" id="PF08567">
    <property type="entry name" value="PH_TFIIH"/>
    <property type="match status" value="1"/>
</dbReference>
<dbReference type="Gene3D" id="2.30.29.30">
    <property type="entry name" value="Pleckstrin-homology domain (PH domain)/Phosphotyrosine-binding domain (PTB)"/>
    <property type="match status" value="1"/>
</dbReference>
<reference evidence="9 10" key="1">
    <citation type="submission" date="2016-07" db="EMBL/GenBank/DDBJ databases">
        <title>Pervasive Adenine N6-methylation of Active Genes in Fungi.</title>
        <authorList>
            <consortium name="DOE Joint Genome Institute"/>
            <person name="Mondo S.J."/>
            <person name="Dannebaum R.O."/>
            <person name="Kuo R.C."/>
            <person name="Labutti K."/>
            <person name="Haridas S."/>
            <person name="Kuo A."/>
            <person name="Salamov A."/>
            <person name="Ahrendt S.R."/>
            <person name="Lipzen A."/>
            <person name="Sullivan W."/>
            <person name="Andreopoulos W.B."/>
            <person name="Clum A."/>
            <person name="Lindquist E."/>
            <person name="Daum C."/>
            <person name="Ramamoorthy G.K."/>
            <person name="Gryganskyi A."/>
            <person name="Culley D."/>
            <person name="Magnuson J.K."/>
            <person name="James T.Y."/>
            <person name="O'Malley M.A."/>
            <person name="Stajich J.E."/>
            <person name="Spatafora J.W."/>
            <person name="Visel A."/>
            <person name="Grigoriev I.V."/>
        </authorList>
    </citation>
    <scope>NUCLEOTIDE SEQUENCE [LARGE SCALE GENOMIC DNA]</scope>
    <source>
        <strain evidence="9 10">NRRL 1336</strain>
    </source>
</reference>
<keyword evidence="10" id="KW-1185">Reference proteome</keyword>
<dbReference type="SUPFAM" id="SSF140383">
    <property type="entry name" value="BSD domain-like"/>
    <property type="match status" value="2"/>
</dbReference>
<keyword evidence="4" id="KW-0805">Transcription regulation</keyword>
<evidence type="ECO:0000256" key="2">
    <source>
        <dbReference type="ARBA" id="ARBA00009448"/>
    </source>
</evidence>
<evidence type="ECO:0000256" key="6">
    <source>
        <dbReference type="ARBA" id="ARBA00023242"/>
    </source>
</evidence>
<dbReference type="InterPro" id="IPR005607">
    <property type="entry name" value="BSD_dom"/>
</dbReference>
<dbReference type="Proteomes" id="UP000193560">
    <property type="component" value="Unassembled WGS sequence"/>
</dbReference>
<feature type="region of interest" description="Disordered" evidence="7">
    <location>
        <begin position="105"/>
        <end position="200"/>
    </location>
</feature>
<accession>A0A1X2I237</accession>
<dbReference type="Gene3D" id="6.10.140.1200">
    <property type="match status" value="1"/>
</dbReference>
<gene>
    <name evidence="9" type="ORF">BCR42DRAFT_425772</name>
</gene>
<evidence type="ECO:0000256" key="1">
    <source>
        <dbReference type="ARBA" id="ARBA00004123"/>
    </source>
</evidence>
<dbReference type="PANTHER" id="PTHR12856">
    <property type="entry name" value="TRANSCRIPTION INITIATION FACTOR IIH-RELATED"/>
    <property type="match status" value="1"/>
</dbReference>
<keyword evidence="5" id="KW-0804">Transcription</keyword>
<comment type="similarity">
    <text evidence="2">Belongs to the TFB1 family.</text>
</comment>
<dbReference type="Pfam" id="PF03909">
    <property type="entry name" value="BSD"/>
    <property type="match status" value="1"/>
</dbReference>